<dbReference type="PANTHER" id="PTHR33164">
    <property type="entry name" value="TRANSCRIPTIONAL REGULATOR, MARR FAMILY"/>
    <property type="match status" value="1"/>
</dbReference>
<reference evidence="8" key="1">
    <citation type="journal article" date="2019" name="Int. J. Syst. Evol. Microbiol.">
        <title>The Global Catalogue of Microorganisms (GCM) 10K type strain sequencing project: providing services to taxonomists for standard genome sequencing and annotation.</title>
        <authorList>
            <consortium name="The Broad Institute Genomics Platform"/>
            <consortium name="The Broad Institute Genome Sequencing Center for Infectious Disease"/>
            <person name="Wu L."/>
            <person name="Ma J."/>
        </authorList>
    </citation>
    <scope>NUCLEOTIDE SEQUENCE [LARGE SCALE GENOMIC DNA]</scope>
    <source>
        <strain evidence="8">CCM 8912</strain>
    </source>
</reference>
<evidence type="ECO:0000256" key="5">
    <source>
        <dbReference type="ARBA" id="ARBA00023163"/>
    </source>
</evidence>
<dbReference type="InterPro" id="IPR039422">
    <property type="entry name" value="MarR/SlyA-like"/>
</dbReference>
<keyword evidence="3" id="KW-0805">Transcription regulation</keyword>
<keyword evidence="5" id="KW-0804">Transcription</keyword>
<proteinExistence type="predicted"/>
<dbReference type="PANTHER" id="PTHR33164:SF5">
    <property type="entry name" value="ORGANIC HYDROPEROXIDE RESISTANCE TRANSCRIPTIONAL REGULATOR"/>
    <property type="match status" value="1"/>
</dbReference>
<organism evidence="7 8">
    <name type="scientific">Lacticaseibacillus hegangensis</name>
    <dbReference type="NCBI Taxonomy" id="2486010"/>
    <lineage>
        <taxon>Bacteria</taxon>
        <taxon>Bacillati</taxon>
        <taxon>Bacillota</taxon>
        <taxon>Bacilli</taxon>
        <taxon>Lactobacillales</taxon>
        <taxon>Lactobacillaceae</taxon>
        <taxon>Lacticaseibacillus</taxon>
    </lineage>
</organism>
<dbReference type="InterPro" id="IPR036390">
    <property type="entry name" value="WH_DNA-bd_sf"/>
</dbReference>
<dbReference type="InterPro" id="IPR055166">
    <property type="entry name" value="Transc_reg_Sar_Rot_HTH"/>
</dbReference>
<dbReference type="InterPro" id="IPR000835">
    <property type="entry name" value="HTH_MarR-typ"/>
</dbReference>
<keyword evidence="4" id="KW-0238">DNA-binding</keyword>
<evidence type="ECO:0000256" key="2">
    <source>
        <dbReference type="ARBA" id="ARBA00022490"/>
    </source>
</evidence>
<evidence type="ECO:0000313" key="7">
    <source>
        <dbReference type="EMBL" id="MFD1442087.1"/>
    </source>
</evidence>
<feature type="domain" description="HTH marR-type" evidence="6">
    <location>
        <begin position="8"/>
        <end position="138"/>
    </location>
</feature>
<dbReference type="SUPFAM" id="SSF46785">
    <property type="entry name" value="Winged helix' DNA-binding domain"/>
    <property type="match status" value="1"/>
</dbReference>
<dbReference type="PROSITE" id="PS50995">
    <property type="entry name" value="HTH_MARR_2"/>
    <property type="match status" value="1"/>
</dbReference>
<sequence>MPTHVDLANQLCFSVYNVNRLFNKFYQEALKTFDLTYPQYLLLTVLWNHDHRELRELGEALHLSSNTLTPLIKRLAAHGWVTREHPAADKRRLIVSLTDHAKAAEVPIQQALADCLGRYSLTPADYEQALALNQKLEAGLSE</sequence>
<dbReference type="Gene3D" id="1.10.10.10">
    <property type="entry name" value="Winged helix-like DNA-binding domain superfamily/Winged helix DNA-binding domain"/>
    <property type="match status" value="1"/>
</dbReference>
<evidence type="ECO:0000313" key="8">
    <source>
        <dbReference type="Proteomes" id="UP001597212"/>
    </source>
</evidence>
<keyword evidence="8" id="KW-1185">Reference proteome</keyword>
<evidence type="ECO:0000259" key="6">
    <source>
        <dbReference type="PROSITE" id="PS50995"/>
    </source>
</evidence>
<evidence type="ECO:0000256" key="4">
    <source>
        <dbReference type="ARBA" id="ARBA00023125"/>
    </source>
</evidence>
<dbReference type="Pfam" id="PF22381">
    <property type="entry name" value="Staph_reg_Sar_Rot"/>
    <property type="match status" value="1"/>
</dbReference>
<protein>
    <submittedName>
        <fullName evidence="7">MarR family winged helix-turn-helix transcriptional regulator</fullName>
    </submittedName>
</protein>
<evidence type="ECO:0000256" key="1">
    <source>
        <dbReference type="ARBA" id="ARBA00004496"/>
    </source>
</evidence>
<comment type="subcellular location">
    <subcellularLocation>
        <location evidence="1">Cytoplasm</location>
    </subcellularLocation>
</comment>
<keyword evidence="2" id="KW-0963">Cytoplasm</keyword>
<name>A0ABW4CXD0_9LACO</name>
<dbReference type="SMART" id="SM00347">
    <property type="entry name" value="HTH_MARR"/>
    <property type="match status" value="1"/>
</dbReference>
<dbReference type="InterPro" id="IPR036388">
    <property type="entry name" value="WH-like_DNA-bd_sf"/>
</dbReference>
<evidence type="ECO:0000256" key="3">
    <source>
        <dbReference type="ARBA" id="ARBA00023015"/>
    </source>
</evidence>
<gene>
    <name evidence="7" type="ORF">ACFQ5K_11935</name>
</gene>
<dbReference type="Proteomes" id="UP001597212">
    <property type="component" value="Unassembled WGS sequence"/>
</dbReference>
<comment type="caution">
    <text evidence="7">The sequence shown here is derived from an EMBL/GenBank/DDBJ whole genome shotgun (WGS) entry which is preliminary data.</text>
</comment>
<dbReference type="EMBL" id="JBHTOK010000078">
    <property type="protein sequence ID" value="MFD1442087.1"/>
    <property type="molecule type" value="Genomic_DNA"/>
</dbReference>
<accession>A0ABW4CXD0</accession>
<dbReference type="RefSeq" id="WP_125755086.1">
    <property type="nucleotide sequence ID" value="NZ_JBHTOK010000078.1"/>
</dbReference>